<evidence type="ECO:0000256" key="6">
    <source>
        <dbReference type="ARBA" id="ARBA00022968"/>
    </source>
</evidence>
<comment type="subcellular location">
    <subcellularLocation>
        <location evidence="1 10">Golgi apparatus membrane</location>
        <topology evidence="1 10">Single-pass type II membrane protein</topology>
    </subcellularLocation>
</comment>
<evidence type="ECO:0000313" key="12">
    <source>
        <dbReference type="Proteomes" id="UP000270094"/>
    </source>
</evidence>
<protein>
    <recommendedName>
        <fullName evidence="10">Hexosyltransferase</fullName>
        <ecNumber evidence="10">2.4.1.-</ecNumber>
    </recommendedName>
</protein>
<dbReference type="PANTHER" id="PTHR11214:SF3">
    <property type="entry name" value="BETA-1,3-GALACTOSYLTRANSFERASE 6"/>
    <property type="match status" value="1"/>
</dbReference>
<keyword evidence="9" id="KW-0472">Membrane</keyword>
<organism evidence="11 12">
    <name type="scientific">Strongylus vulgaris</name>
    <name type="common">Blood worm</name>
    <dbReference type="NCBI Taxonomy" id="40348"/>
    <lineage>
        <taxon>Eukaryota</taxon>
        <taxon>Metazoa</taxon>
        <taxon>Ecdysozoa</taxon>
        <taxon>Nematoda</taxon>
        <taxon>Chromadorea</taxon>
        <taxon>Rhabditida</taxon>
        <taxon>Rhabditina</taxon>
        <taxon>Rhabditomorpha</taxon>
        <taxon>Strongyloidea</taxon>
        <taxon>Strongylidae</taxon>
        <taxon>Strongylus</taxon>
    </lineage>
</organism>
<evidence type="ECO:0000256" key="10">
    <source>
        <dbReference type="RuleBase" id="RU363063"/>
    </source>
</evidence>
<evidence type="ECO:0000256" key="9">
    <source>
        <dbReference type="ARBA" id="ARBA00023136"/>
    </source>
</evidence>
<accession>A0A3P7KSE7</accession>
<evidence type="ECO:0000256" key="2">
    <source>
        <dbReference type="ARBA" id="ARBA00008661"/>
    </source>
</evidence>
<comment type="similarity">
    <text evidence="2 10">Belongs to the glycosyltransferase 31 family.</text>
</comment>
<dbReference type="GO" id="GO:0000139">
    <property type="term" value="C:Golgi membrane"/>
    <property type="evidence" value="ECO:0007669"/>
    <property type="project" value="UniProtKB-SubCell"/>
</dbReference>
<keyword evidence="5" id="KW-0812">Transmembrane</keyword>
<dbReference type="AlphaFoldDB" id="A0A3P7KSE7"/>
<keyword evidence="3 10" id="KW-0328">Glycosyltransferase</keyword>
<dbReference type="PANTHER" id="PTHR11214">
    <property type="entry name" value="BETA-1,3-N-ACETYLGLUCOSAMINYLTRANSFERASE"/>
    <property type="match status" value="1"/>
</dbReference>
<dbReference type="Proteomes" id="UP000270094">
    <property type="component" value="Unassembled WGS sequence"/>
</dbReference>
<keyword evidence="4" id="KW-0808">Transferase</keyword>
<dbReference type="EMBL" id="UYYB01016299">
    <property type="protein sequence ID" value="VDM70488.1"/>
    <property type="molecule type" value="Genomic_DNA"/>
</dbReference>
<dbReference type="GO" id="GO:0006493">
    <property type="term" value="P:protein O-linked glycosylation"/>
    <property type="evidence" value="ECO:0007669"/>
    <property type="project" value="TreeGrafter"/>
</dbReference>
<keyword evidence="8 10" id="KW-0333">Golgi apparatus</keyword>
<evidence type="ECO:0000256" key="1">
    <source>
        <dbReference type="ARBA" id="ARBA00004323"/>
    </source>
</evidence>
<dbReference type="OrthoDB" id="6086505at2759"/>
<sequence length="128" mass="14985">MAYVIKFIETTEKRIFWGSPIKAMYVPFDVWPLKVYPDYCDGPVYIIGRKAVQKLLRVTPKHRSFYFEDVFFTGIVAESAGIKKLNWSDNMILTDQVCKASTKYIIHFHSKMSQNKHVNVKIRMVLMS</sequence>
<gene>
    <name evidence="11" type="ORF">SVUK_LOCUS5486</name>
</gene>
<name>A0A3P7KSE7_STRVU</name>
<evidence type="ECO:0000256" key="5">
    <source>
        <dbReference type="ARBA" id="ARBA00022692"/>
    </source>
</evidence>
<keyword evidence="12" id="KW-1185">Reference proteome</keyword>
<dbReference type="EC" id="2.4.1.-" evidence="10"/>
<dbReference type="Pfam" id="PF01762">
    <property type="entry name" value="Galactosyl_T"/>
    <property type="match status" value="1"/>
</dbReference>
<evidence type="ECO:0000256" key="8">
    <source>
        <dbReference type="ARBA" id="ARBA00023034"/>
    </source>
</evidence>
<evidence type="ECO:0000256" key="3">
    <source>
        <dbReference type="ARBA" id="ARBA00022676"/>
    </source>
</evidence>
<evidence type="ECO:0000313" key="11">
    <source>
        <dbReference type="EMBL" id="VDM70488.1"/>
    </source>
</evidence>
<dbReference type="GO" id="GO:0016758">
    <property type="term" value="F:hexosyltransferase activity"/>
    <property type="evidence" value="ECO:0007669"/>
    <property type="project" value="InterPro"/>
</dbReference>
<proteinExistence type="inferred from homology"/>
<keyword evidence="7" id="KW-1133">Transmembrane helix</keyword>
<reference evidence="11 12" key="1">
    <citation type="submission" date="2018-11" db="EMBL/GenBank/DDBJ databases">
        <authorList>
            <consortium name="Pathogen Informatics"/>
        </authorList>
    </citation>
    <scope>NUCLEOTIDE SEQUENCE [LARGE SCALE GENOMIC DNA]</scope>
</reference>
<evidence type="ECO:0000256" key="4">
    <source>
        <dbReference type="ARBA" id="ARBA00022679"/>
    </source>
</evidence>
<evidence type="ECO:0000256" key="7">
    <source>
        <dbReference type="ARBA" id="ARBA00022989"/>
    </source>
</evidence>
<dbReference type="InterPro" id="IPR002659">
    <property type="entry name" value="Glyco_trans_31"/>
</dbReference>
<keyword evidence="6" id="KW-0735">Signal-anchor</keyword>